<dbReference type="Proteomes" id="UP000000851">
    <property type="component" value="Chromosome"/>
</dbReference>
<evidence type="ECO:0000313" key="3">
    <source>
        <dbReference type="Proteomes" id="UP000000851"/>
    </source>
</evidence>
<dbReference type="Gene3D" id="3.10.450.50">
    <property type="match status" value="1"/>
</dbReference>
<gene>
    <name evidence="2" type="ordered locus">Caci_4134</name>
</gene>
<dbReference type="STRING" id="479433.Caci_4134"/>
<dbReference type="SMR" id="C7QGF3"/>
<dbReference type="PANTHER" id="PTHR38460">
    <property type="entry name" value="TAUTOMERASE YOLI-RELATED"/>
    <property type="match status" value="1"/>
</dbReference>
<accession>C7QGF3</accession>
<dbReference type="Pfam" id="PF12680">
    <property type="entry name" value="SnoaL_2"/>
    <property type="match status" value="1"/>
</dbReference>
<dbReference type="eggNOG" id="COG3631">
    <property type="taxonomic scope" value="Bacteria"/>
</dbReference>
<reference evidence="2 3" key="1">
    <citation type="journal article" date="2009" name="Stand. Genomic Sci.">
        <title>Complete genome sequence of Catenulispora acidiphila type strain (ID 139908).</title>
        <authorList>
            <person name="Copeland A."/>
            <person name="Lapidus A."/>
            <person name="Glavina Del Rio T."/>
            <person name="Nolan M."/>
            <person name="Lucas S."/>
            <person name="Chen F."/>
            <person name="Tice H."/>
            <person name="Cheng J.F."/>
            <person name="Bruce D."/>
            <person name="Goodwin L."/>
            <person name="Pitluck S."/>
            <person name="Mikhailova N."/>
            <person name="Pati A."/>
            <person name="Ivanova N."/>
            <person name="Mavromatis K."/>
            <person name="Chen A."/>
            <person name="Palaniappan K."/>
            <person name="Chain P."/>
            <person name="Land M."/>
            <person name="Hauser L."/>
            <person name="Chang Y.J."/>
            <person name="Jeffries C.D."/>
            <person name="Chertkov O."/>
            <person name="Brettin T."/>
            <person name="Detter J.C."/>
            <person name="Han C."/>
            <person name="Ali Z."/>
            <person name="Tindall B.J."/>
            <person name="Goker M."/>
            <person name="Bristow J."/>
            <person name="Eisen J.A."/>
            <person name="Markowitz V."/>
            <person name="Hugenholtz P."/>
            <person name="Kyrpides N.C."/>
            <person name="Klenk H.P."/>
        </authorList>
    </citation>
    <scope>NUCLEOTIDE SEQUENCE [LARGE SCALE GENOMIC DNA]</scope>
    <source>
        <strain evidence="3">DSM 44928 / JCM 14897 / NBRC 102108 / NRRL B-24433 / ID139908</strain>
    </source>
</reference>
<dbReference type="HOGENOM" id="CLU_1021921_0_0_11"/>
<dbReference type="InterPro" id="IPR014347">
    <property type="entry name" value="Tautomerase/MIF_sf"/>
</dbReference>
<dbReference type="InParanoid" id="C7QGF3"/>
<organism evidence="2 3">
    <name type="scientific">Catenulispora acidiphila (strain DSM 44928 / JCM 14897 / NBRC 102108 / NRRL B-24433 / ID139908)</name>
    <dbReference type="NCBI Taxonomy" id="479433"/>
    <lineage>
        <taxon>Bacteria</taxon>
        <taxon>Bacillati</taxon>
        <taxon>Actinomycetota</taxon>
        <taxon>Actinomycetes</taxon>
        <taxon>Catenulisporales</taxon>
        <taxon>Catenulisporaceae</taxon>
        <taxon>Catenulispora</taxon>
    </lineage>
</organism>
<dbReference type="RefSeq" id="WP_015792727.1">
    <property type="nucleotide sequence ID" value="NC_013131.1"/>
</dbReference>
<feature type="domain" description="SnoaL-like" evidence="1">
    <location>
        <begin position="157"/>
        <end position="258"/>
    </location>
</feature>
<dbReference type="InterPro" id="IPR032710">
    <property type="entry name" value="NTF2-like_dom_sf"/>
</dbReference>
<dbReference type="PANTHER" id="PTHR38460:SF1">
    <property type="entry name" value="TAUTOMERASE YOLI-RELATED"/>
    <property type="match status" value="1"/>
</dbReference>
<protein>
    <submittedName>
        <fullName evidence="2">4-oxalocrotonate tautomerase</fullName>
    </submittedName>
</protein>
<dbReference type="KEGG" id="cai:Caci_4134"/>
<evidence type="ECO:0000259" key="1">
    <source>
        <dbReference type="Pfam" id="PF12680"/>
    </source>
</evidence>
<dbReference type="InterPro" id="IPR037479">
    <property type="entry name" value="Tauto_MSAD"/>
</dbReference>
<keyword evidence="3" id="KW-1185">Reference proteome</keyword>
<dbReference type="SUPFAM" id="SSF54427">
    <property type="entry name" value="NTF2-like"/>
    <property type="match status" value="1"/>
</dbReference>
<proteinExistence type="predicted"/>
<evidence type="ECO:0000313" key="2">
    <source>
        <dbReference type="EMBL" id="ACU72998.1"/>
    </source>
</evidence>
<dbReference type="AlphaFoldDB" id="C7QGF3"/>
<dbReference type="SUPFAM" id="SSF55331">
    <property type="entry name" value="Tautomerase/MIF"/>
    <property type="match status" value="1"/>
</dbReference>
<sequence length="272" mass="30176">MPFVDISLVRGTSPEYRRAVSRAVHDALVTELTMKPDDDFQLIHELEPSAMVFPRDFRGGPRSRDWTVIRITDGLERGPQAKRRFYTTLVRLLGADPGIDPADVFVMMTLTPPENFSFADGVIGTDVVAIEALDAAAQNPGSRESYTKDEIAYAITQLFAHRDTSRILPMLRDDYVMSLPESLPYGGDYTGRETFEDFFAKTPGGADVWESFSSHVEQVIEADGYFAVQLTNTAVPKATGVPVVLYNLWLFEVTGGRIGGIRLYADTARVRG</sequence>
<dbReference type="EMBL" id="CP001700">
    <property type="protein sequence ID" value="ACU72998.1"/>
    <property type="molecule type" value="Genomic_DNA"/>
</dbReference>
<name>C7QGF3_CATAD</name>
<dbReference type="Gene3D" id="3.30.429.10">
    <property type="entry name" value="Macrophage Migration Inhibitory Factor"/>
    <property type="match status" value="1"/>
</dbReference>
<dbReference type="InterPro" id="IPR037401">
    <property type="entry name" value="SnoaL-like"/>
</dbReference>
<dbReference type="Pfam" id="PF14552">
    <property type="entry name" value="Tautomerase_2"/>
    <property type="match status" value="1"/>
</dbReference>
<dbReference type="eggNOG" id="COG1942">
    <property type="taxonomic scope" value="Bacteria"/>
</dbReference>